<feature type="domain" description="SP-RING-type" evidence="12">
    <location>
        <begin position="204"/>
        <end position="292"/>
    </location>
</feature>
<keyword evidence="8" id="KW-0862">Zinc</keyword>
<evidence type="ECO:0000256" key="8">
    <source>
        <dbReference type="ARBA" id="ARBA00022833"/>
    </source>
</evidence>
<feature type="compositionally biased region" description="Basic and acidic residues" evidence="11">
    <location>
        <begin position="284"/>
        <end position="303"/>
    </location>
</feature>
<dbReference type="CDD" id="cd16651">
    <property type="entry name" value="SPL-RING_NSE2"/>
    <property type="match status" value="1"/>
</dbReference>
<dbReference type="GO" id="GO:0061665">
    <property type="term" value="F:SUMO ligase activity"/>
    <property type="evidence" value="ECO:0007669"/>
    <property type="project" value="TreeGrafter"/>
</dbReference>
<name>A0A642UKC2_9ASCO</name>
<dbReference type="PROSITE" id="PS51044">
    <property type="entry name" value="ZF_SP_RING"/>
    <property type="match status" value="1"/>
</dbReference>
<dbReference type="GO" id="GO:0008270">
    <property type="term" value="F:zinc ion binding"/>
    <property type="evidence" value="ECO:0007669"/>
    <property type="project" value="UniProtKB-KW"/>
</dbReference>
<dbReference type="GO" id="GO:0030915">
    <property type="term" value="C:Smc5-Smc6 complex"/>
    <property type="evidence" value="ECO:0007669"/>
    <property type="project" value="InterPro"/>
</dbReference>
<evidence type="ECO:0000256" key="6">
    <source>
        <dbReference type="ARBA" id="ARBA00022771"/>
    </source>
</evidence>
<comment type="subcellular location">
    <subcellularLocation>
        <location evidence="1">Nucleus</location>
    </subcellularLocation>
</comment>
<keyword evidence="14" id="KW-1185">Reference proteome</keyword>
<dbReference type="GO" id="GO:0005634">
    <property type="term" value="C:nucleus"/>
    <property type="evidence" value="ECO:0007669"/>
    <property type="project" value="UniProtKB-SubCell"/>
</dbReference>
<comment type="similarity">
    <text evidence="3">Belongs to the NSE2 family.</text>
</comment>
<dbReference type="PANTHER" id="PTHR21330">
    <property type="entry name" value="E3 SUMO-PROTEIN LIGASE NSE2"/>
    <property type="match status" value="1"/>
</dbReference>
<dbReference type="GO" id="GO:0016925">
    <property type="term" value="P:protein sumoylation"/>
    <property type="evidence" value="ECO:0007669"/>
    <property type="project" value="UniProtKB-UniPathway"/>
</dbReference>
<dbReference type="InterPro" id="IPR026846">
    <property type="entry name" value="Nse2(Mms21)"/>
</dbReference>
<evidence type="ECO:0000256" key="4">
    <source>
        <dbReference type="ARBA" id="ARBA00022679"/>
    </source>
</evidence>
<evidence type="ECO:0000256" key="9">
    <source>
        <dbReference type="ARBA" id="ARBA00023242"/>
    </source>
</evidence>
<comment type="caution">
    <text evidence="13">The sequence shown here is derived from an EMBL/GenBank/DDBJ whole genome shotgun (WGS) entry which is preliminary data.</text>
</comment>
<proteinExistence type="inferred from homology"/>
<dbReference type="SUPFAM" id="SSF57850">
    <property type="entry name" value="RING/U-box"/>
    <property type="match status" value="1"/>
</dbReference>
<keyword evidence="7" id="KW-0833">Ubl conjugation pathway</keyword>
<organism evidence="13 14">
    <name type="scientific">Trichomonascus ciferrii</name>
    <dbReference type="NCBI Taxonomy" id="44093"/>
    <lineage>
        <taxon>Eukaryota</taxon>
        <taxon>Fungi</taxon>
        <taxon>Dikarya</taxon>
        <taxon>Ascomycota</taxon>
        <taxon>Saccharomycotina</taxon>
        <taxon>Dipodascomycetes</taxon>
        <taxon>Dipodascales</taxon>
        <taxon>Trichomonascaceae</taxon>
        <taxon>Trichomonascus</taxon>
        <taxon>Trichomonascus ciferrii complex</taxon>
    </lineage>
</organism>
<evidence type="ECO:0000256" key="7">
    <source>
        <dbReference type="ARBA" id="ARBA00022786"/>
    </source>
</evidence>
<dbReference type="Proteomes" id="UP000761534">
    <property type="component" value="Unassembled WGS sequence"/>
</dbReference>
<keyword evidence="6 10" id="KW-0863">Zinc-finger</keyword>
<dbReference type="InterPro" id="IPR013083">
    <property type="entry name" value="Znf_RING/FYVE/PHD"/>
</dbReference>
<dbReference type="InterPro" id="IPR004181">
    <property type="entry name" value="Znf_MIZ"/>
</dbReference>
<evidence type="ECO:0000313" key="14">
    <source>
        <dbReference type="Proteomes" id="UP000761534"/>
    </source>
</evidence>
<comment type="pathway">
    <text evidence="2">Protein modification; protein sumoylation.</text>
</comment>
<dbReference type="EMBL" id="SWFS01000547">
    <property type="protein sequence ID" value="KAA8898323.1"/>
    <property type="molecule type" value="Genomic_DNA"/>
</dbReference>
<evidence type="ECO:0000256" key="11">
    <source>
        <dbReference type="SAM" id="MobiDB-lite"/>
    </source>
</evidence>
<evidence type="ECO:0000256" key="2">
    <source>
        <dbReference type="ARBA" id="ARBA00004718"/>
    </source>
</evidence>
<dbReference type="PANTHER" id="PTHR21330:SF1">
    <property type="entry name" value="E3 SUMO-PROTEIN LIGASE NSE2"/>
    <property type="match status" value="1"/>
</dbReference>
<dbReference type="OrthoDB" id="756301at2759"/>
<evidence type="ECO:0000259" key="12">
    <source>
        <dbReference type="PROSITE" id="PS51044"/>
    </source>
</evidence>
<evidence type="ECO:0000256" key="1">
    <source>
        <dbReference type="ARBA" id="ARBA00004123"/>
    </source>
</evidence>
<reference evidence="13" key="1">
    <citation type="journal article" date="2019" name="G3 (Bethesda)">
        <title>Genome Assemblies of Two Rare Opportunistic Yeast Pathogens: Diutina rugosa (syn. Candida rugosa) and Trichomonascus ciferrii (syn. Candida ciferrii).</title>
        <authorList>
            <person name="Mixao V."/>
            <person name="Saus E."/>
            <person name="Hansen A.P."/>
            <person name="Lass-Florl C."/>
            <person name="Gabaldon T."/>
        </authorList>
    </citation>
    <scope>NUCLEOTIDE SEQUENCE</scope>
    <source>
        <strain evidence="13">CBS 4856</strain>
    </source>
</reference>
<dbReference type="Pfam" id="PF11789">
    <property type="entry name" value="zf-Nse"/>
    <property type="match status" value="1"/>
</dbReference>
<dbReference type="Gene3D" id="3.30.40.10">
    <property type="entry name" value="Zinc/RING finger domain, C3HC4 (zinc finger)"/>
    <property type="match status" value="1"/>
</dbReference>
<evidence type="ECO:0000313" key="13">
    <source>
        <dbReference type="EMBL" id="KAA8898323.1"/>
    </source>
</evidence>
<dbReference type="VEuPathDB" id="FungiDB:TRICI_006584"/>
<dbReference type="UniPathway" id="UPA00886"/>
<dbReference type="GO" id="GO:0000724">
    <property type="term" value="P:double-strand break repair via homologous recombination"/>
    <property type="evidence" value="ECO:0007669"/>
    <property type="project" value="InterPro"/>
</dbReference>
<protein>
    <recommendedName>
        <fullName evidence="12">SP-RING-type domain-containing protein</fullName>
    </recommendedName>
</protein>
<accession>A0A642UKC2</accession>
<sequence>MTMDEAGPGVELRLPADKGLAYQPSLVSEYTNYRPQTSVTDSVSRTQATLRAVAQRLERARVDAGDEDEEARSALDALLASVDGEFKETMGVGARRHVFGAAVKRMVQTGHHQAQGQGQDMRHGRTTTADFNEHLMDRPAALVARYYQQQAAELERLPESQRFGQYEDLERAYIDFRSKIHYVSHDVDQDLPDIRRFYADFNQDDEELMVEEAVVSYTCPLTKEYYEDPVTSAVCNHTFSRRAIDEVFNGSDSNTIKCPIPACSHYFKRSHLRPNAEIAAKAQARREREARETQQRNQAFERL</sequence>
<keyword evidence="5" id="KW-0479">Metal-binding</keyword>
<keyword evidence="9" id="KW-0539">Nucleus</keyword>
<evidence type="ECO:0000256" key="5">
    <source>
        <dbReference type="ARBA" id="ARBA00022723"/>
    </source>
</evidence>
<dbReference type="AlphaFoldDB" id="A0A642UKC2"/>
<evidence type="ECO:0000256" key="3">
    <source>
        <dbReference type="ARBA" id="ARBA00008212"/>
    </source>
</evidence>
<feature type="region of interest" description="Disordered" evidence="11">
    <location>
        <begin position="278"/>
        <end position="303"/>
    </location>
</feature>
<keyword evidence="4" id="KW-0808">Transferase</keyword>
<gene>
    <name evidence="13" type="ORF">TRICI_006584</name>
</gene>
<evidence type="ECO:0000256" key="10">
    <source>
        <dbReference type="PROSITE-ProRule" id="PRU00452"/>
    </source>
</evidence>